<dbReference type="EMBL" id="JAXIVS010000004">
    <property type="protein sequence ID" value="MDY7227204.1"/>
    <property type="molecule type" value="Genomic_DNA"/>
</dbReference>
<dbReference type="Proteomes" id="UP001291309">
    <property type="component" value="Unassembled WGS sequence"/>
</dbReference>
<gene>
    <name evidence="1" type="ORF">SYV04_12410</name>
</gene>
<sequence length="223" mass="24830">MASDRPLTPRFYLLEGDMFGRFDTQFDTADPVNTGDAARCPQCGDVIGLRPWLPPYRGTLELYGEAAGDFVKFPGDNMLLSERMAETFRTEGLTGLFGFHPVEMIRVRRKRKSSRTLAAPPYVVATFGFGRAAVDEAHSHIRRSEPITCSECRCTGLDAIHGFTLEPGTWQGEDVFMPRGLPGCIVVSERFTAFVQRHGLTNMQLIPTETYVWDPLSRGPPAP</sequence>
<evidence type="ECO:0000313" key="1">
    <source>
        <dbReference type="EMBL" id="MDY7227204.1"/>
    </source>
</evidence>
<protein>
    <recommendedName>
        <fullName evidence="3">DUF2199 domain-containing protein</fullName>
    </recommendedName>
</protein>
<dbReference type="RefSeq" id="WP_321545934.1">
    <property type="nucleotide sequence ID" value="NZ_JAXIVS010000004.1"/>
</dbReference>
<evidence type="ECO:0000313" key="2">
    <source>
        <dbReference type="Proteomes" id="UP001291309"/>
    </source>
</evidence>
<reference evidence="1 2" key="1">
    <citation type="submission" date="2023-12" db="EMBL/GenBank/DDBJ databases">
        <title>the genome sequence of Hyalangium sp. s54d21.</title>
        <authorList>
            <person name="Zhang X."/>
        </authorList>
    </citation>
    <scope>NUCLEOTIDE SEQUENCE [LARGE SCALE GENOMIC DNA]</scope>
    <source>
        <strain evidence="2">s54d21</strain>
    </source>
</reference>
<name>A0ABU5H2T3_9BACT</name>
<evidence type="ECO:0008006" key="3">
    <source>
        <dbReference type="Google" id="ProtNLM"/>
    </source>
</evidence>
<comment type="caution">
    <text evidence="1">The sequence shown here is derived from an EMBL/GenBank/DDBJ whole genome shotgun (WGS) entry which is preliminary data.</text>
</comment>
<proteinExistence type="predicted"/>
<accession>A0ABU5H2T3</accession>
<keyword evidence="2" id="KW-1185">Reference proteome</keyword>
<organism evidence="1 2">
    <name type="scientific">Hyalangium rubrum</name>
    <dbReference type="NCBI Taxonomy" id="3103134"/>
    <lineage>
        <taxon>Bacteria</taxon>
        <taxon>Pseudomonadati</taxon>
        <taxon>Myxococcota</taxon>
        <taxon>Myxococcia</taxon>
        <taxon>Myxococcales</taxon>
        <taxon>Cystobacterineae</taxon>
        <taxon>Archangiaceae</taxon>
        <taxon>Hyalangium</taxon>
    </lineage>
</organism>